<evidence type="ECO:0000313" key="3">
    <source>
        <dbReference type="WBParaSite" id="EVEC_0000503001-mRNA-1"/>
    </source>
</evidence>
<accession>A0A158QAG1</accession>
<evidence type="ECO:0000313" key="2">
    <source>
        <dbReference type="Proteomes" id="UP000274131"/>
    </source>
</evidence>
<proteinExistence type="predicted"/>
<organism evidence="3">
    <name type="scientific">Enterobius vermicularis</name>
    <name type="common">Human pinworm</name>
    <dbReference type="NCBI Taxonomy" id="51028"/>
    <lineage>
        <taxon>Eukaryota</taxon>
        <taxon>Metazoa</taxon>
        <taxon>Ecdysozoa</taxon>
        <taxon>Nematoda</taxon>
        <taxon>Chromadorea</taxon>
        <taxon>Rhabditida</taxon>
        <taxon>Spirurina</taxon>
        <taxon>Oxyuridomorpha</taxon>
        <taxon>Oxyuroidea</taxon>
        <taxon>Oxyuridae</taxon>
        <taxon>Enterobius</taxon>
    </lineage>
</organism>
<dbReference type="PANTHER" id="PTHR11362">
    <property type="entry name" value="PHOSPHATIDYLETHANOLAMINE-BINDING PROTEIN"/>
    <property type="match status" value="1"/>
</dbReference>
<reference evidence="1 2" key="2">
    <citation type="submission" date="2018-10" db="EMBL/GenBank/DDBJ databases">
        <authorList>
            <consortium name="Pathogen Informatics"/>
        </authorList>
    </citation>
    <scope>NUCLEOTIDE SEQUENCE [LARGE SCALE GENOMIC DNA]</scope>
</reference>
<dbReference type="CDD" id="cd00866">
    <property type="entry name" value="PEBP_euk"/>
    <property type="match status" value="1"/>
</dbReference>
<dbReference type="PANTHER" id="PTHR11362:SF133">
    <property type="entry name" value="LARGE RIBOSOMAL SUBUNIT PROTEIN ML38"/>
    <property type="match status" value="1"/>
</dbReference>
<evidence type="ECO:0000313" key="1">
    <source>
        <dbReference type="EMBL" id="VDD89963.1"/>
    </source>
</evidence>
<dbReference type="InterPro" id="IPR035810">
    <property type="entry name" value="PEBP_euk"/>
</dbReference>
<sequence>MRHLRSIYAELYLKGSYRARYLPRVSRHRRPHVIAWAGPAAFYRNRLVNRGALTEVTEASYFVGFHIVRKRVGCSDPLLQNKADKWYKARIERPEKLPHLHIIDPDAYLQTLEGRIKDTYLTRSNIGFKNRVSQFISENSADREIEKQAQRRKSNVVVDLNIVDHYCHSVLNHFGIFESLFKTEVFFNNAQRMKISYGNDVVYLGNILPAEVTERRPQVEIEPLSGGYNTLLALNLDGNPYEEGTELLHWMISNISNCKIIGSGCEEVPYLQAVPFRGTGFHRFLFLLFQHGTVIDSAKYRLESSALSARTFCLKQFYKDNEEHLIPSSVAFSQVGWDISVDRCLREIGSKVPNYVYSFAPSLKLKQKEFPNKPLPFDLYLDQFRDPVEMETEILKKRLSARGLRKNPRRPKYPDINYNENKRILSFWQHERLLKQNVGAGRFSALWNNRID</sequence>
<gene>
    <name evidence="1" type="ORF">EVEC_LOCUS4714</name>
</gene>
<protein>
    <submittedName>
        <fullName evidence="3">39S ribosomal protein L38, mitochondrial</fullName>
    </submittedName>
</protein>
<dbReference type="GO" id="GO:0005762">
    <property type="term" value="C:mitochondrial large ribosomal subunit"/>
    <property type="evidence" value="ECO:0007669"/>
    <property type="project" value="TreeGrafter"/>
</dbReference>
<dbReference type="Proteomes" id="UP000274131">
    <property type="component" value="Unassembled WGS sequence"/>
</dbReference>
<name>A0A158QAG1_ENTVE</name>
<dbReference type="WBParaSite" id="EVEC_0000503001-mRNA-1">
    <property type="protein sequence ID" value="EVEC_0000503001-mRNA-1"/>
    <property type="gene ID" value="EVEC_0000503001"/>
</dbReference>
<dbReference type="AlphaFoldDB" id="A0A158QAG1"/>
<dbReference type="OrthoDB" id="2153661at2759"/>
<dbReference type="Gene3D" id="3.90.280.10">
    <property type="entry name" value="PEBP-like"/>
    <property type="match status" value="1"/>
</dbReference>
<dbReference type="SUPFAM" id="SSF49777">
    <property type="entry name" value="PEBP-like"/>
    <property type="match status" value="1"/>
</dbReference>
<reference evidence="3" key="1">
    <citation type="submission" date="2016-04" db="UniProtKB">
        <authorList>
            <consortium name="WormBaseParasite"/>
        </authorList>
    </citation>
    <scope>IDENTIFICATION</scope>
</reference>
<dbReference type="STRING" id="51028.A0A158QAG1"/>
<keyword evidence="2" id="KW-1185">Reference proteome</keyword>
<dbReference type="EMBL" id="UXUI01007937">
    <property type="protein sequence ID" value="VDD89963.1"/>
    <property type="molecule type" value="Genomic_DNA"/>
</dbReference>
<dbReference type="InterPro" id="IPR036610">
    <property type="entry name" value="PEBP-like_sf"/>
</dbReference>